<dbReference type="Proteomes" id="UP000030748">
    <property type="component" value="Unassembled WGS sequence"/>
</dbReference>
<accession>A0A022R6B8</accession>
<dbReference type="AlphaFoldDB" id="A0A022R6B8"/>
<dbReference type="GO" id="GO:0006261">
    <property type="term" value="P:DNA-templated DNA replication"/>
    <property type="evidence" value="ECO:0000318"/>
    <property type="project" value="GO_Central"/>
</dbReference>
<protein>
    <recommendedName>
        <fullName evidence="6">Mini-chromosome maintenance complex-binding protein</fullName>
    </recommendedName>
</protein>
<feature type="region of interest" description="Disordered" evidence="3">
    <location>
        <begin position="254"/>
        <end position="305"/>
    </location>
</feature>
<evidence type="ECO:0000256" key="1">
    <source>
        <dbReference type="ARBA" id="ARBA00004123"/>
    </source>
</evidence>
<feature type="compositionally biased region" description="Basic and acidic residues" evidence="3">
    <location>
        <begin position="293"/>
        <end position="305"/>
    </location>
</feature>
<evidence type="ECO:0008006" key="6">
    <source>
        <dbReference type="Google" id="ProtNLM"/>
    </source>
</evidence>
<proteinExistence type="predicted"/>
<evidence type="ECO:0000256" key="3">
    <source>
        <dbReference type="SAM" id="MobiDB-lite"/>
    </source>
</evidence>
<feature type="compositionally biased region" description="Basic and acidic residues" evidence="3">
    <location>
        <begin position="271"/>
        <end position="280"/>
    </location>
</feature>
<organism evidence="4 5">
    <name type="scientific">Erythranthe guttata</name>
    <name type="common">Yellow monkey flower</name>
    <name type="synonym">Mimulus guttatus</name>
    <dbReference type="NCBI Taxonomy" id="4155"/>
    <lineage>
        <taxon>Eukaryota</taxon>
        <taxon>Viridiplantae</taxon>
        <taxon>Streptophyta</taxon>
        <taxon>Embryophyta</taxon>
        <taxon>Tracheophyta</taxon>
        <taxon>Spermatophyta</taxon>
        <taxon>Magnoliopsida</taxon>
        <taxon>eudicotyledons</taxon>
        <taxon>Gunneridae</taxon>
        <taxon>Pentapetalae</taxon>
        <taxon>asterids</taxon>
        <taxon>lamiids</taxon>
        <taxon>Lamiales</taxon>
        <taxon>Phrymaceae</taxon>
        <taxon>Erythranthe</taxon>
    </lineage>
</organism>
<dbReference type="eggNOG" id="KOG2545">
    <property type="taxonomic scope" value="Eukaryota"/>
</dbReference>
<reference evidence="4 5" key="1">
    <citation type="journal article" date="2013" name="Proc. Natl. Acad. Sci. U.S.A.">
        <title>Fine-scale variation in meiotic recombination in Mimulus inferred from population shotgun sequencing.</title>
        <authorList>
            <person name="Hellsten U."/>
            <person name="Wright K.M."/>
            <person name="Jenkins J."/>
            <person name="Shu S."/>
            <person name="Yuan Y."/>
            <person name="Wessler S.R."/>
            <person name="Schmutz J."/>
            <person name="Willis J.H."/>
            <person name="Rokhsar D.S."/>
        </authorList>
    </citation>
    <scope>NUCLEOTIDE SEQUENCE [LARGE SCALE GENOMIC DNA]</scope>
    <source>
        <strain evidence="5">cv. DUN x IM62</strain>
    </source>
</reference>
<evidence type="ECO:0000256" key="2">
    <source>
        <dbReference type="ARBA" id="ARBA00023242"/>
    </source>
</evidence>
<comment type="subcellular location">
    <subcellularLocation>
        <location evidence="1">Nucleus</location>
    </subcellularLocation>
</comment>
<dbReference type="STRING" id="4155.A0A022R6B8"/>
<dbReference type="GO" id="GO:0005634">
    <property type="term" value="C:nucleus"/>
    <property type="evidence" value="ECO:0007669"/>
    <property type="project" value="UniProtKB-SubCell"/>
</dbReference>
<keyword evidence="5" id="KW-1185">Reference proteome</keyword>
<evidence type="ECO:0000313" key="4">
    <source>
        <dbReference type="EMBL" id="EYU35223.1"/>
    </source>
</evidence>
<dbReference type="EMBL" id="KI630628">
    <property type="protein sequence ID" value="EYU35223.1"/>
    <property type="molecule type" value="Genomic_DNA"/>
</dbReference>
<dbReference type="GO" id="GO:0003682">
    <property type="term" value="F:chromatin binding"/>
    <property type="evidence" value="ECO:0000318"/>
    <property type="project" value="GO_Central"/>
</dbReference>
<dbReference type="PANTHER" id="PTHR13489:SF0">
    <property type="entry name" value="MINI-CHROMOSOME MAINTENANCE COMPLEX-BINDING PROTEIN"/>
    <property type="match status" value="1"/>
</dbReference>
<name>A0A022R6B8_ERYGU</name>
<dbReference type="InterPro" id="IPR019140">
    <property type="entry name" value="MCM_complex-bd"/>
</dbReference>
<gene>
    <name evidence="4" type="ORF">MIMGU_mgv1a002147mg</name>
</gene>
<evidence type="ECO:0000313" key="5">
    <source>
        <dbReference type="Proteomes" id="UP000030748"/>
    </source>
</evidence>
<dbReference type="Pfam" id="PF09739">
    <property type="entry name" value="MCM_bind"/>
    <property type="match status" value="1"/>
</dbReference>
<sequence>MSASDENQDTQSNEALESYMCIIISSSCEGSTCASDSTNRKLRSPRRVDPVTLRLCILSSRCTVITCLRQIHLARIKDHLYTQSHCTHLNIWAGKIDCLNLKGERETKNRNRISTMVGLPYDCLANPLGAVRLTFEKAVGAGSDPAALDGKDWGTADLFRQFLFDDGALSQVPILNPSTIKRVQPNTLVRFRGMIQDMLGNEFYVGAYKDGCKWRTNKFADASPCPVDASSDSRIWERQLLYCVPVPGQNSWVESSHESIKNPYTESISPPREKRPREDDSTMADVDMVESGHVPEDSPNLKKMREDGRTLEPSDLQMIGTEGKSSNLSLLPDLERNSFPCLVKTYDSPESSLKLNDVFEFIGIFSFDTDLTVDRDNTDELEEGFCEDALVYLPPAKVPRLHCIVHRKIGVNDFLSSPCLELTPSAIREVREALLGNLTAVLGNDRVAAQYVLLHLLSRVHARVDSIAVGKLSLNLTSFNKESISVFANRIKLAVENILPFTECLPLTVDYLNTVSLAPKKDYTTNRLASGFLQLAAGSHLTIDETTLQSGTLNSTGVENVRVLKNMMQTQKVEYDFTYYKMEMAADVQVLILSEGKSNILPADLVVPFRPSAVDPTLGVNGEMLKAWRWYLATMKSLPHAIEPHMQKVVEDDLVAARQADRSLGSQEFSRWLTMGRLMSISFGETSLSMEHWQMVKELETLRKERST</sequence>
<dbReference type="PANTHER" id="PTHR13489">
    <property type="entry name" value="MINI-CHROMOSOME MAINTENANCE COMPLEX-BINDING PROTEIN"/>
    <property type="match status" value="1"/>
</dbReference>
<keyword evidence="2" id="KW-0539">Nucleus</keyword>